<accession>A0A9W9CAQ3</accession>
<gene>
    <name evidence="2" type="primary">RSM10_2</name>
    <name evidence="2" type="ORF">N0V89_005693</name>
</gene>
<reference evidence="2" key="1">
    <citation type="submission" date="2022-10" db="EMBL/GenBank/DDBJ databases">
        <title>Tapping the CABI collections for fungal endophytes: first genome assemblies for Collariella, Neodidymelliopsis, Ascochyta clinopodiicola, Didymella pomorum, Didymosphaeria variabile, Neocosmospora piperis and Neocucurbitaria cava.</title>
        <authorList>
            <person name="Hill R."/>
        </authorList>
    </citation>
    <scope>NUCLEOTIDE SEQUENCE</scope>
    <source>
        <strain evidence="2">IMI 356815</strain>
    </source>
</reference>
<dbReference type="EMBL" id="JAPEUX010000004">
    <property type="protein sequence ID" value="KAJ4353961.1"/>
    <property type="molecule type" value="Genomic_DNA"/>
</dbReference>
<comment type="caution">
    <text evidence="2">The sequence shown here is derived from an EMBL/GenBank/DDBJ whole genome shotgun (WGS) entry which is preliminary data.</text>
</comment>
<keyword evidence="3" id="KW-1185">Reference proteome</keyword>
<dbReference type="RefSeq" id="XP_056071735.1">
    <property type="nucleotide sequence ID" value="XM_056214468.1"/>
</dbReference>
<evidence type="ECO:0000313" key="2">
    <source>
        <dbReference type="EMBL" id="KAJ4353961.1"/>
    </source>
</evidence>
<feature type="compositionally biased region" description="Basic and acidic residues" evidence="1">
    <location>
        <begin position="35"/>
        <end position="50"/>
    </location>
</feature>
<keyword evidence="2" id="KW-0689">Ribosomal protein</keyword>
<dbReference type="GO" id="GO:0004830">
    <property type="term" value="F:tryptophan-tRNA ligase activity"/>
    <property type="evidence" value="ECO:0007669"/>
    <property type="project" value="UniProtKB-EC"/>
</dbReference>
<keyword evidence="2" id="KW-0436">Ligase</keyword>
<name>A0A9W9CAQ3_9PLEO</name>
<proteinExistence type="predicted"/>
<dbReference type="EC" id="6.1.1.2" evidence="2"/>
<dbReference type="GeneID" id="80909223"/>
<organism evidence="2 3">
    <name type="scientific">Didymosphaeria variabile</name>
    <dbReference type="NCBI Taxonomy" id="1932322"/>
    <lineage>
        <taxon>Eukaryota</taxon>
        <taxon>Fungi</taxon>
        <taxon>Dikarya</taxon>
        <taxon>Ascomycota</taxon>
        <taxon>Pezizomycotina</taxon>
        <taxon>Dothideomycetes</taxon>
        <taxon>Pleosporomycetidae</taxon>
        <taxon>Pleosporales</taxon>
        <taxon>Massarineae</taxon>
        <taxon>Didymosphaeriaceae</taxon>
        <taxon>Didymosphaeria</taxon>
    </lineage>
</organism>
<feature type="region of interest" description="Disordered" evidence="1">
    <location>
        <begin position="30"/>
        <end position="55"/>
    </location>
</feature>
<dbReference type="Proteomes" id="UP001140513">
    <property type="component" value="Unassembled WGS sequence"/>
</dbReference>
<keyword evidence="2" id="KW-0687">Ribonucleoprotein</keyword>
<dbReference type="GO" id="GO:0005840">
    <property type="term" value="C:ribosome"/>
    <property type="evidence" value="ECO:0007669"/>
    <property type="project" value="UniProtKB-KW"/>
</dbReference>
<evidence type="ECO:0000256" key="1">
    <source>
        <dbReference type="SAM" id="MobiDB-lite"/>
    </source>
</evidence>
<evidence type="ECO:0000313" key="3">
    <source>
        <dbReference type="Proteomes" id="UP001140513"/>
    </source>
</evidence>
<sequence length="133" mass="15464">MAVPRSLWPFLAPTKRIKIIPPRASAQTFLRCRSNRAEDREDDRERRSAPGDDNDVDIYAEMEKGEMPIEQRLEHMGLDAAEYTALKTSSKRAQKKFDNWTPNDKAEAQRKWKKMANTPDDLTLLEMFKKGRP</sequence>
<protein>
    <submittedName>
        <fullName evidence="2">Mitochondrial 37S ribosomal protein rsm10</fullName>
        <ecNumber evidence="2">6.1.1.2</ecNumber>
    </submittedName>
</protein>
<dbReference type="AlphaFoldDB" id="A0A9W9CAQ3"/>